<protein>
    <submittedName>
        <fullName evidence="1">Uncharacterized protein</fullName>
    </submittedName>
</protein>
<proteinExistence type="predicted"/>
<reference evidence="1 2" key="1">
    <citation type="submission" date="2018-08" db="EMBL/GenBank/DDBJ databases">
        <title>A genome reference for cultivated species of the human gut microbiota.</title>
        <authorList>
            <person name="Zou Y."/>
            <person name="Xue W."/>
            <person name="Luo G."/>
        </authorList>
    </citation>
    <scope>NUCLEOTIDE SEQUENCE [LARGE SCALE GENOMIC DNA]</scope>
    <source>
        <strain evidence="1 2">AM42-1AC</strain>
    </source>
</reference>
<comment type="caution">
    <text evidence="1">The sequence shown here is derived from an EMBL/GenBank/DDBJ whole genome shotgun (WGS) entry which is preliminary data.</text>
</comment>
<organism evidence="1 2">
    <name type="scientific">Roseburia inulinivorans</name>
    <dbReference type="NCBI Taxonomy" id="360807"/>
    <lineage>
        <taxon>Bacteria</taxon>
        <taxon>Bacillati</taxon>
        <taxon>Bacillota</taxon>
        <taxon>Clostridia</taxon>
        <taxon>Lachnospirales</taxon>
        <taxon>Lachnospiraceae</taxon>
        <taxon>Roseburia</taxon>
    </lineage>
</organism>
<dbReference type="Proteomes" id="UP000283492">
    <property type="component" value="Unassembled WGS sequence"/>
</dbReference>
<dbReference type="AlphaFoldDB" id="A0A413TY48"/>
<evidence type="ECO:0000313" key="1">
    <source>
        <dbReference type="EMBL" id="RHA89920.1"/>
    </source>
</evidence>
<dbReference type="RefSeq" id="WP_118580842.1">
    <property type="nucleotide sequence ID" value="NZ_CABJFX010000008.1"/>
</dbReference>
<sequence length="103" mass="12142">MRNKMIIVKNADAKKLESIRENAIRYFQSCIDGLEYDHYNVNTLMVSQILENPITHNCSFVIMGECSNDERITAFFDRRQKEWMEKNKDSCDIQLVEYNIKAA</sequence>
<evidence type="ECO:0000313" key="2">
    <source>
        <dbReference type="Proteomes" id="UP000283492"/>
    </source>
</evidence>
<name>A0A413TY48_9FIRM</name>
<gene>
    <name evidence="1" type="ORF">DW914_06790</name>
</gene>
<dbReference type="EMBL" id="QSFX01000008">
    <property type="protein sequence ID" value="RHA89920.1"/>
    <property type="molecule type" value="Genomic_DNA"/>
</dbReference>
<accession>A0A413TY48</accession>